<feature type="domain" description="Helix-hairpin-helix DNA-binding motif class 1" evidence="22">
    <location>
        <begin position="53"/>
        <end position="72"/>
    </location>
</feature>
<sequence length="596" mass="68258">MKNQELAKIFYEIADFLEMEGVQFKPYAYRKAAITLETLEEEVEEVYRKGGPKALEAIPGVGESIAEKIEEYLKTGKIKYYQDLKKKTPVNIEELVRVEGIGPKKVKVLHQKLGIRNLKDLERAVKAHKIAPLFGFGVITEKNILEGIEFLKRSRGRFLLGEILPKVKEVYEKLKSLKEVEKIDLAGSVRRMKETIGDVDFLVISRNPSRVMDFFVSLPGVVKIWGKGLTKSSVRTREGFDMDIRVVRKKSYGSALQYFTGSKEHNIAIRKIAMERGLKLSEYGLFRGKRMIARKTEEEIYKALGMQWIPPEMRENQGEIEAALEGKLPKIIGFKDIHGDLHCHSKWDGGGNSIEEMIEAAQKMGYQYLGIADHTKFLRIEHGLDEKKLALQRKEIDKINVKCQMSNCKPSTRAKLGAGLVPHRNEVSGAGFKVLQGCETNILNDGSIDIKDEALKKLDFVIAGIHSNFKMEKTKMTERIIKAMKNQNVDIISHPTGRIIKRRDEYQIDFDKILRVAKETGTILEINSFPERLDLNDQNIRRAKEARVKMIINTDSHHKDQLRFIEFGIAQARRGWAEKEDIINTQSLERLLKYFK</sequence>
<comment type="catalytic activity">
    <reaction evidence="19">
        <text>a 5'-end 2'-deoxyribose-2'-deoxyribonucleotide-DNA = (2E,4S)-4-hydroxypenten-2-al-5-phosphate + a 5'-end 5'-phospho-2'-deoxyribonucleoside-DNA + H(+)</text>
        <dbReference type="Rhea" id="RHEA:76255"/>
        <dbReference type="Rhea" id="RHEA-COMP:13180"/>
        <dbReference type="Rhea" id="RHEA-COMP:18657"/>
        <dbReference type="ChEBI" id="CHEBI:15378"/>
        <dbReference type="ChEBI" id="CHEBI:136412"/>
        <dbReference type="ChEBI" id="CHEBI:195194"/>
        <dbReference type="ChEBI" id="CHEBI:195195"/>
    </reaction>
</comment>
<dbReference type="GO" id="GO:0140078">
    <property type="term" value="F:class I DNA-(apurinic or apyrimidinic site) endonuclease activity"/>
    <property type="evidence" value="ECO:0007669"/>
    <property type="project" value="UniProtKB-EC"/>
</dbReference>
<dbReference type="GO" id="GO:0003887">
    <property type="term" value="F:DNA-directed DNA polymerase activity"/>
    <property type="evidence" value="ECO:0007669"/>
    <property type="project" value="UniProtKB-KW"/>
</dbReference>
<dbReference type="Pfam" id="PF02811">
    <property type="entry name" value="PHP"/>
    <property type="match status" value="1"/>
</dbReference>
<dbReference type="Pfam" id="PF14791">
    <property type="entry name" value="DNA_pol_B_thumb"/>
    <property type="match status" value="1"/>
</dbReference>
<keyword evidence="9" id="KW-0548">Nucleotidyltransferase</keyword>
<evidence type="ECO:0000256" key="12">
    <source>
        <dbReference type="ARBA" id="ARBA00022843"/>
    </source>
</evidence>
<dbReference type="InterPro" id="IPR047967">
    <property type="entry name" value="PolX_PHP"/>
</dbReference>
<comment type="catalytic activity">
    <reaction evidence="18">
        <text>2'-deoxyribonucleotide-(2'-deoxyribose 5'-phosphate)-2'-deoxyribonucleotide-DNA = a 3'-end 2'-deoxyribonucleotide-(2,3-dehydro-2,3-deoxyribose 5'-phosphate)-DNA + a 5'-end 5'-phospho-2'-deoxyribonucleoside-DNA + H(+)</text>
        <dbReference type="Rhea" id="RHEA:66592"/>
        <dbReference type="Rhea" id="RHEA-COMP:13180"/>
        <dbReference type="Rhea" id="RHEA-COMP:16897"/>
        <dbReference type="Rhea" id="RHEA-COMP:17067"/>
        <dbReference type="ChEBI" id="CHEBI:15378"/>
        <dbReference type="ChEBI" id="CHEBI:136412"/>
        <dbReference type="ChEBI" id="CHEBI:157695"/>
        <dbReference type="ChEBI" id="CHEBI:167181"/>
        <dbReference type="EC" id="4.2.99.18"/>
    </reaction>
</comment>
<dbReference type="Pfam" id="PF14716">
    <property type="entry name" value="HHH_8"/>
    <property type="match status" value="1"/>
</dbReference>
<dbReference type="CDD" id="cd00141">
    <property type="entry name" value="NT_POLXc"/>
    <property type="match status" value="1"/>
</dbReference>
<dbReference type="GO" id="GO:0042578">
    <property type="term" value="F:phosphoric ester hydrolase activity"/>
    <property type="evidence" value="ECO:0007669"/>
    <property type="project" value="TreeGrafter"/>
</dbReference>
<dbReference type="InterPro" id="IPR022311">
    <property type="entry name" value="PolX-like"/>
</dbReference>
<comment type="cofactor">
    <cofactor evidence="1">
        <name>Mg(2+)</name>
        <dbReference type="ChEBI" id="CHEBI:18420"/>
    </cofactor>
</comment>
<evidence type="ECO:0000256" key="1">
    <source>
        <dbReference type="ARBA" id="ARBA00001946"/>
    </source>
</evidence>
<dbReference type="Gene3D" id="1.10.150.20">
    <property type="entry name" value="5' to 3' exonuclease, C-terminal subdomain"/>
    <property type="match status" value="1"/>
</dbReference>
<dbReference type="SUPFAM" id="SSF81301">
    <property type="entry name" value="Nucleotidyltransferase"/>
    <property type="match status" value="1"/>
</dbReference>
<dbReference type="InterPro" id="IPR037160">
    <property type="entry name" value="DNA_Pol_thumb_sf"/>
</dbReference>
<keyword evidence="6" id="KW-0488">Methylation</keyword>
<comment type="function">
    <text evidence="20">Repair polymerase that plays a key role in base-excision repair. During this process, the damaged base is excised by specific DNA glycosylases, the DNA backbone is nicked at the abasic site by an apurinic/apyrimidic (AP) endonuclease, and POLB removes 5'-deoxyribose-phosphate from the preincised AP site acting as a 5'-deoxyribose-phosphate lyase (5'-dRP lyase); through its DNA polymerase activity, it adds one nucleotide to the 3' end of the arising single-nucleotide gap. Conducts 'gap-filling' DNA synthesis in a stepwise distributive fashion rather than in a processive fashion as for other DNA polymerases. It is also able to cleave sugar-phosphate bonds 3' to an intact AP site, acting as an AP lyase.</text>
</comment>
<dbReference type="GO" id="GO:0006281">
    <property type="term" value="P:DNA repair"/>
    <property type="evidence" value="ECO:0007669"/>
    <property type="project" value="UniProtKB-KW"/>
</dbReference>
<keyword evidence="15" id="KW-0234">DNA repair</keyword>
<evidence type="ECO:0000259" key="24">
    <source>
        <dbReference type="SMART" id="SM00483"/>
    </source>
</evidence>
<evidence type="ECO:0000256" key="11">
    <source>
        <dbReference type="ARBA" id="ARBA00022763"/>
    </source>
</evidence>
<evidence type="ECO:0000256" key="19">
    <source>
        <dbReference type="ARBA" id="ARBA00044678"/>
    </source>
</evidence>
<dbReference type="InterPro" id="IPR004013">
    <property type="entry name" value="PHP_dom"/>
</dbReference>
<evidence type="ECO:0000256" key="16">
    <source>
        <dbReference type="ARBA" id="ARBA00035717"/>
    </source>
</evidence>
<dbReference type="AlphaFoldDB" id="A0A2M7R5Z4"/>
<keyword evidence="13" id="KW-0239">DNA-directed DNA polymerase</keyword>
<dbReference type="GO" id="GO:0003677">
    <property type="term" value="F:DNA binding"/>
    <property type="evidence" value="ECO:0007669"/>
    <property type="project" value="InterPro"/>
</dbReference>
<dbReference type="InterPro" id="IPR003141">
    <property type="entry name" value="Pol/His_phosphatase_N"/>
</dbReference>
<keyword evidence="12" id="KW-0832">Ubl conjugation</keyword>
<dbReference type="SMART" id="SM00278">
    <property type="entry name" value="HhH1"/>
    <property type="match status" value="2"/>
</dbReference>
<evidence type="ECO:0000256" key="7">
    <source>
        <dbReference type="ARBA" id="ARBA00022634"/>
    </source>
</evidence>
<evidence type="ECO:0000256" key="18">
    <source>
        <dbReference type="ARBA" id="ARBA00044632"/>
    </source>
</evidence>
<dbReference type="GO" id="GO:0008270">
    <property type="term" value="F:zinc ion binding"/>
    <property type="evidence" value="ECO:0007669"/>
    <property type="project" value="TreeGrafter"/>
</dbReference>
<evidence type="ECO:0000256" key="2">
    <source>
        <dbReference type="ARBA" id="ARBA00004496"/>
    </source>
</evidence>
<dbReference type="InterPro" id="IPR029398">
    <property type="entry name" value="PolB_thumb"/>
</dbReference>
<keyword evidence="10" id="KW-0235">DNA replication</keyword>
<dbReference type="InterPro" id="IPR043519">
    <property type="entry name" value="NT_sf"/>
</dbReference>
<dbReference type="Gene3D" id="1.10.150.110">
    <property type="entry name" value="DNA polymerase beta, N-terminal domain-like"/>
    <property type="match status" value="1"/>
</dbReference>
<dbReference type="InterPro" id="IPR003583">
    <property type="entry name" value="Hlx-hairpin-Hlx_DNA-bd_motif"/>
</dbReference>
<dbReference type="PIRSF" id="PIRSF005047">
    <property type="entry name" value="UCP005047_YshC"/>
    <property type="match status" value="1"/>
</dbReference>
<dbReference type="PANTHER" id="PTHR36928:SF1">
    <property type="entry name" value="PHOSPHATASE YCDX-RELATED"/>
    <property type="match status" value="1"/>
</dbReference>
<evidence type="ECO:0000256" key="21">
    <source>
        <dbReference type="ARBA" id="ARBA00049244"/>
    </source>
</evidence>
<organism evidence="25 26">
    <name type="scientific">Candidatus Nealsonbacteria bacterium CG_4_10_14_0_8_um_filter_37_14</name>
    <dbReference type="NCBI Taxonomy" id="1974684"/>
    <lineage>
        <taxon>Bacteria</taxon>
        <taxon>Candidatus Nealsoniibacteriota</taxon>
    </lineage>
</organism>
<evidence type="ECO:0000256" key="13">
    <source>
        <dbReference type="ARBA" id="ARBA00022932"/>
    </source>
</evidence>
<comment type="catalytic activity">
    <reaction evidence="21">
        <text>DNA(n) + a 2'-deoxyribonucleoside 5'-triphosphate = DNA(n+1) + diphosphate</text>
        <dbReference type="Rhea" id="RHEA:22508"/>
        <dbReference type="Rhea" id="RHEA-COMP:17339"/>
        <dbReference type="Rhea" id="RHEA-COMP:17340"/>
        <dbReference type="ChEBI" id="CHEBI:33019"/>
        <dbReference type="ChEBI" id="CHEBI:61560"/>
        <dbReference type="ChEBI" id="CHEBI:173112"/>
        <dbReference type="EC" id="2.7.7.7"/>
    </reaction>
</comment>
<keyword evidence="11" id="KW-0227">DNA damage</keyword>
<name>A0A2M7R5Z4_9BACT</name>
<dbReference type="SMART" id="SM00481">
    <property type="entry name" value="POLIIIAc"/>
    <property type="match status" value="1"/>
</dbReference>
<dbReference type="Proteomes" id="UP000230767">
    <property type="component" value="Unassembled WGS sequence"/>
</dbReference>
<evidence type="ECO:0000259" key="22">
    <source>
        <dbReference type="SMART" id="SM00278"/>
    </source>
</evidence>
<keyword evidence="14" id="KW-0915">Sodium</keyword>
<dbReference type="PRINTS" id="PR00870">
    <property type="entry name" value="DNAPOLXBETA"/>
</dbReference>
<keyword evidence="8" id="KW-0808">Transferase</keyword>
<comment type="subcellular location">
    <subcellularLocation>
        <location evidence="2">Cytoplasm</location>
    </subcellularLocation>
</comment>
<dbReference type="InterPro" id="IPR002008">
    <property type="entry name" value="DNA_pol_X_beta-like"/>
</dbReference>
<feature type="domain" description="Polymerase/histidinol phosphatase N-terminal" evidence="23">
    <location>
        <begin position="339"/>
        <end position="444"/>
    </location>
</feature>
<evidence type="ECO:0000256" key="10">
    <source>
        <dbReference type="ARBA" id="ARBA00022705"/>
    </source>
</evidence>
<accession>A0A2M7R5Z4</accession>
<dbReference type="PANTHER" id="PTHR36928">
    <property type="entry name" value="PHOSPHATASE YCDX-RELATED"/>
    <property type="match status" value="1"/>
</dbReference>
<evidence type="ECO:0000256" key="6">
    <source>
        <dbReference type="ARBA" id="ARBA00022481"/>
    </source>
</evidence>
<reference evidence="26" key="1">
    <citation type="submission" date="2017-09" db="EMBL/GenBank/DDBJ databases">
        <title>Depth-based differentiation of microbial function through sediment-hosted aquifers and enrichment of novel symbionts in the deep terrestrial subsurface.</title>
        <authorList>
            <person name="Probst A.J."/>
            <person name="Ladd B."/>
            <person name="Jarett J.K."/>
            <person name="Geller-Mcgrath D.E."/>
            <person name="Sieber C.M.K."/>
            <person name="Emerson J.B."/>
            <person name="Anantharaman K."/>
            <person name="Thomas B.C."/>
            <person name="Malmstrom R."/>
            <person name="Stieglmeier M."/>
            <person name="Klingl A."/>
            <person name="Woyke T."/>
            <person name="Ryan C.M."/>
            <person name="Banfield J.F."/>
        </authorList>
    </citation>
    <scope>NUCLEOTIDE SEQUENCE [LARGE SCALE GENOMIC DNA]</scope>
</reference>
<gene>
    <name evidence="25" type="ORF">COY73_02570</name>
</gene>
<keyword evidence="7" id="KW-0237">DNA synthesis</keyword>
<evidence type="ECO:0000259" key="23">
    <source>
        <dbReference type="SMART" id="SM00481"/>
    </source>
</evidence>
<dbReference type="EC" id="4.2.99.18" evidence="4"/>
<dbReference type="SUPFAM" id="SSF47802">
    <property type="entry name" value="DNA polymerase beta, N-terminal domain-like"/>
    <property type="match status" value="1"/>
</dbReference>
<evidence type="ECO:0000256" key="3">
    <source>
        <dbReference type="ARBA" id="ARBA00012417"/>
    </source>
</evidence>
<evidence type="ECO:0000256" key="5">
    <source>
        <dbReference type="ARBA" id="ARBA00020020"/>
    </source>
</evidence>
<comment type="caution">
    <text evidence="25">The sequence shown here is derived from an EMBL/GenBank/DDBJ whole genome shotgun (WGS) entry which is preliminary data.</text>
</comment>
<dbReference type="SUPFAM" id="SSF89550">
    <property type="entry name" value="PHP domain-like"/>
    <property type="match status" value="1"/>
</dbReference>
<evidence type="ECO:0000313" key="25">
    <source>
        <dbReference type="EMBL" id="PIY88911.1"/>
    </source>
</evidence>
<dbReference type="InterPro" id="IPR027421">
    <property type="entry name" value="DNA_pol_lamdba_lyase_dom_sf"/>
</dbReference>
<evidence type="ECO:0000256" key="14">
    <source>
        <dbReference type="ARBA" id="ARBA00023053"/>
    </source>
</evidence>
<dbReference type="CDD" id="cd07436">
    <property type="entry name" value="PHP_PolX"/>
    <property type="match status" value="1"/>
</dbReference>
<dbReference type="InterPro" id="IPR010996">
    <property type="entry name" value="HHH_MUS81"/>
</dbReference>
<dbReference type="InterPro" id="IPR016195">
    <property type="entry name" value="Pol/histidinol_Pase-like"/>
</dbReference>
<dbReference type="Gene3D" id="3.20.20.140">
    <property type="entry name" value="Metal-dependent hydrolases"/>
    <property type="match status" value="1"/>
</dbReference>
<dbReference type="Pfam" id="PF14520">
    <property type="entry name" value="HHH_5"/>
    <property type="match status" value="1"/>
</dbReference>
<evidence type="ECO:0000256" key="4">
    <source>
        <dbReference type="ARBA" id="ARBA00012720"/>
    </source>
</evidence>
<feature type="domain" description="Helix-hairpin-helix DNA-binding motif class 1" evidence="22">
    <location>
        <begin position="93"/>
        <end position="112"/>
    </location>
</feature>
<dbReference type="SMART" id="SM00483">
    <property type="entry name" value="POLXc"/>
    <property type="match status" value="1"/>
</dbReference>
<evidence type="ECO:0000256" key="8">
    <source>
        <dbReference type="ARBA" id="ARBA00022679"/>
    </source>
</evidence>
<evidence type="ECO:0000256" key="9">
    <source>
        <dbReference type="ARBA" id="ARBA00022695"/>
    </source>
</evidence>
<evidence type="ECO:0000256" key="15">
    <source>
        <dbReference type="ARBA" id="ARBA00023204"/>
    </source>
</evidence>
<dbReference type="InterPro" id="IPR002054">
    <property type="entry name" value="DNA-dir_DNA_pol_X"/>
</dbReference>
<protein>
    <recommendedName>
        <fullName evidence="5">DNA polymerase beta</fullName>
        <ecNumber evidence="3">2.7.7.7</ecNumber>
        <ecNumber evidence="4">4.2.99.18</ecNumber>
    </recommendedName>
    <alternativeName>
        <fullName evidence="16">5'-deoxyribose-phosphate lyase</fullName>
    </alternativeName>
    <alternativeName>
        <fullName evidence="17">AP lyase</fullName>
    </alternativeName>
</protein>
<dbReference type="GO" id="GO:0005829">
    <property type="term" value="C:cytosol"/>
    <property type="evidence" value="ECO:0007669"/>
    <property type="project" value="TreeGrafter"/>
</dbReference>
<dbReference type="Gene3D" id="3.30.460.10">
    <property type="entry name" value="Beta Polymerase, domain 2"/>
    <property type="match status" value="1"/>
</dbReference>
<evidence type="ECO:0000256" key="20">
    <source>
        <dbReference type="ARBA" id="ARBA00045548"/>
    </source>
</evidence>
<proteinExistence type="predicted"/>
<dbReference type="EMBL" id="PFLW01000062">
    <property type="protein sequence ID" value="PIY88911.1"/>
    <property type="molecule type" value="Genomic_DNA"/>
</dbReference>
<evidence type="ECO:0000256" key="17">
    <source>
        <dbReference type="ARBA" id="ARBA00035726"/>
    </source>
</evidence>
<dbReference type="Gene3D" id="3.30.210.10">
    <property type="entry name" value="DNA polymerase, thumb domain"/>
    <property type="match status" value="1"/>
</dbReference>
<evidence type="ECO:0000313" key="26">
    <source>
        <dbReference type="Proteomes" id="UP000230767"/>
    </source>
</evidence>
<dbReference type="InterPro" id="IPR050243">
    <property type="entry name" value="PHP_phosphatase"/>
</dbReference>
<feature type="domain" description="DNA-directed DNA polymerase X" evidence="24">
    <location>
        <begin position="1"/>
        <end position="315"/>
    </location>
</feature>
<dbReference type="EC" id="2.7.7.7" evidence="3"/>